<evidence type="ECO:0000259" key="1">
    <source>
        <dbReference type="Pfam" id="PF07734"/>
    </source>
</evidence>
<dbReference type="PANTHER" id="PTHR31672">
    <property type="entry name" value="BNACNNG10540D PROTEIN"/>
    <property type="match status" value="1"/>
</dbReference>
<dbReference type="PANTHER" id="PTHR31672:SF13">
    <property type="entry name" value="F-BOX PROTEIN CPR30-LIKE"/>
    <property type="match status" value="1"/>
</dbReference>
<dbReference type="Proteomes" id="UP001370490">
    <property type="component" value="Unassembled WGS sequence"/>
</dbReference>
<accession>A0AAN8V612</accession>
<proteinExistence type="predicted"/>
<sequence length="318" mass="36742">MSFKSFKEDLVSPTLPCDVVPLISDEPILNGWEIYVPSDYSMSGRPFAEKIIGPCNGIYCLYGTSKIILWNPSSREVKYLPPVSLGHNIGIGFGFDPETCDYKVFIPRICPQSINEGEVDLYSLKSNTWRKLNRVHAQFPVGFPNWLSPLSRCTLLVGVFYWLCHSFQTILIIAFDIVHETFHQIPAPNFQVKDSIMEKIISFDDSNVALVVFKISFWNPEQWFDIWTLKTWCSPGVQRKEFSWSKTYRVRPCSPTLFPQVCRSGELVFLDEKAQEVIFYDLNIQRFIKRLKLPRGRTTEVFIYEQSLVSLEGVTLQH</sequence>
<dbReference type="Pfam" id="PF07734">
    <property type="entry name" value="FBA_1"/>
    <property type="match status" value="1"/>
</dbReference>
<protein>
    <submittedName>
        <fullName evidence="2">F-box associated domain, type 1</fullName>
    </submittedName>
</protein>
<organism evidence="2 3">
    <name type="scientific">Dillenia turbinata</name>
    <dbReference type="NCBI Taxonomy" id="194707"/>
    <lineage>
        <taxon>Eukaryota</taxon>
        <taxon>Viridiplantae</taxon>
        <taxon>Streptophyta</taxon>
        <taxon>Embryophyta</taxon>
        <taxon>Tracheophyta</taxon>
        <taxon>Spermatophyta</taxon>
        <taxon>Magnoliopsida</taxon>
        <taxon>eudicotyledons</taxon>
        <taxon>Gunneridae</taxon>
        <taxon>Pentapetalae</taxon>
        <taxon>Dilleniales</taxon>
        <taxon>Dilleniaceae</taxon>
        <taxon>Dillenia</taxon>
    </lineage>
</organism>
<dbReference type="InterPro" id="IPR017451">
    <property type="entry name" value="F-box-assoc_interact_dom"/>
</dbReference>
<dbReference type="NCBIfam" id="TIGR01640">
    <property type="entry name" value="F_box_assoc_1"/>
    <property type="match status" value="1"/>
</dbReference>
<dbReference type="InterPro" id="IPR050796">
    <property type="entry name" value="SCF_F-box_component"/>
</dbReference>
<dbReference type="InterPro" id="IPR006527">
    <property type="entry name" value="F-box-assoc_dom_typ1"/>
</dbReference>
<evidence type="ECO:0000313" key="2">
    <source>
        <dbReference type="EMBL" id="KAK6928165.1"/>
    </source>
</evidence>
<dbReference type="AlphaFoldDB" id="A0AAN8V612"/>
<evidence type="ECO:0000313" key="3">
    <source>
        <dbReference type="Proteomes" id="UP001370490"/>
    </source>
</evidence>
<feature type="domain" description="F-box associated beta-propeller type 1" evidence="1">
    <location>
        <begin position="52"/>
        <end position="284"/>
    </location>
</feature>
<keyword evidence="3" id="KW-1185">Reference proteome</keyword>
<reference evidence="2 3" key="1">
    <citation type="submission" date="2023-12" db="EMBL/GenBank/DDBJ databases">
        <title>A high-quality genome assembly for Dillenia turbinata (Dilleniales).</title>
        <authorList>
            <person name="Chanderbali A."/>
        </authorList>
    </citation>
    <scope>NUCLEOTIDE SEQUENCE [LARGE SCALE GENOMIC DNA]</scope>
    <source>
        <strain evidence="2">LSX21</strain>
        <tissue evidence="2">Leaf</tissue>
    </source>
</reference>
<name>A0AAN8V612_9MAGN</name>
<gene>
    <name evidence="2" type="ORF">RJ641_006756</name>
</gene>
<comment type="caution">
    <text evidence="2">The sequence shown here is derived from an EMBL/GenBank/DDBJ whole genome shotgun (WGS) entry which is preliminary data.</text>
</comment>
<dbReference type="EMBL" id="JBAMMX010000014">
    <property type="protein sequence ID" value="KAK6928165.1"/>
    <property type="molecule type" value="Genomic_DNA"/>
</dbReference>